<name>W9RKZ9_9ROSA</name>
<sequence>MELTPAGLVCDAFGGARSLTGRSQWSINRILFASSKNEVTTTAVVGVRRSLVTVATREERELKKSRSLIFGDIGGELSSKREKDREREMFGGEIMEVGNRGCGERERLGERSIR</sequence>
<protein>
    <submittedName>
        <fullName evidence="1">Uncharacterized protein</fullName>
    </submittedName>
</protein>
<dbReference type="Proteomes" id="UP000030645">
    <property type="component" value="Unassembled WGS sequence"/>
</dbReference>
<reference evidence="2" key="1">
    <citation type="submission" date="2013-01" db="EMBL/GenBank/DDBJ databases">
        <title>Draft Genome Sequence of a Mulberry Tree, Morus notabilis C.K. Schneid.</title>
        <authorList>
            <person name="He N."/>
            <person name="Zhao S."/>
        </authorList>
    </citation>
    <scope>NUCLEOTIDE SEQUENCE</scope>
</reference>
<dbReference type="AlphaFoldDB" id="W9RKZ9"/>
<dbReference type="EMBL" id="KE344800">
    <property type="protein sequence ID" value="EXB80106.1"/>
    <property type="molecule type" value="Genomic_DNA"/>
</dbReference>
<gene>
    <name evidence="1" type="ORF">L484_013433</name>
</gene>
<keyword evidence="2" id="KW-1185">Reference proteome</keyword>
<proteinExistence type="predicted"/>
<organism evidence="1 2">
    <name type="scientific">Morus notabilis</name>
    <dbReference type="NCBI Taxonomy" id="981085"/>
    <lineage>
        <taxon>Eukaryota</taxon>
        <taxon>Viridiplantae</taxon>
        <taxon>Streptophyta</taxon>
        <taxon>Embryophyta</taxon>
        <taxon>Tracheophyta</taxon>
        <taxon>Spermatophyta</taxon>
        <taxon>Magnoliopsida</taxon>
        <taxon>eudicotyledons</taxon>
        <taxon>Gunneridae</taxon>
        <taxon>Pentapetalae</taxon>
        <taxon>rosids</taxon>
        <taxon>fabids</taxon>
        <taxon>Rosales</taxon>
        <taxon>Moraceae</taxon>
        <taxon>Moreae</taxon>
        <taxon>Morus</taxon>
    </lineage>
</organism>
<accession>W9RKZ9</accession>
<evidence type="ECO:0000313" key="2">
    <source>
        <dbReference type="Proteomes" id="UP000030645"/>
    </source>
</evidence>
<evidence type="ECO:0000313" key="1">
    <source>
        <dbReference type="EMBL" id="EXB80106.1"/>
    </source>
</evidence>